<sequence length="196" mass="22520">MILNKEVRDQNECIKYELDRASSLSVTVDLRKQPLTSTSFHPGAVSKEFRDDEFSSLATVVPCSDHHSAEWAERSINRNEIVSSAWPGPGLYGRGSKVDSRIGGAYKRLVTFSFWVSQVRMPLMRSCINAVSWKNRGIGVESELILRPQRLPQAHKLELMRYQDNTVKYYMLTLHLPLITPQLYLHRLIRSSRLQC</sequence>
<reference evidence="1 2" key="1">
    <citation type="journal article" date="2021" name="Elife">
        <title>Chloroplast acquisition without the gene transfer in kleptoplastic sea slugs, Plakobranchus ocellatus.</title>
        <authorList>
            <person name="Maeda T."/>
            <person name="Takahashi S."/>
            <person name="Yoshida T."/>
            <person name="Shimamura S."/>
            <person name="Takaki Y."/>
            <person name="Nagai Y."/>
            <person name="Toyoda A."/>
            <person name="Suzuki Y."/>
            <person name="Arimoto A."/>
            <person name="Ishii H."/>
            <person name="Satoh N."/>
            <person name="Nishiyama T."/>
            <person name="Hasebe M."/>
            <person name="Maruyama T."/>
            <person name="Minagawa J."/>
            <person name="Obokata J."/>
            <person name="Shigenobu S."/>
        </authorList>
    </citation>
    <scope>NUCLEOTIDE SEQUENCE [LARGE SCALE GENOMIC DNA]</scope>
</reference>
<gene>
    <name evidence="1" type="ORF">PoB_002643300</name>
</gene>
<proteinExistence type="predicted"/>
<accession>A0AAV3ZZQ6</accession>
<dbReference type="Proteomes" id="UP000735302">
    <property type="component" value="Unassembled WGS sequence"/>
</dbReference>
<name>A0AAV3ZZQ6_9GAST</name>
<keyword evidence="2" id="KW-1185">Reference proteome</keyword>
<dbReference type="AlphaFoldDB" id="A0AAV3ZZQ6"/>
<evidence type="ECO:0000313" key="1">
    <source>
        <dbReference type="EMBL" id="GFN99927.1"/>
    </source>
</evidence>
<evidence type="ECO:0000313" key="2">
    <source>
        <dbReference type="Proteomes" id="UP000735302"/>
    </source>
</evidence>
<comment type="caution">
    <text evidence="1">The sequence shown here is derived from an EMBL/GenBank/DDBJ whole genome shotgun (WGS) entry which is preliminary data.</text>
</comment>
<organism evidence="1 2">
    <name type="scientific">Plakobranchus ocellatus</name>
    <dbReference type="NCBI Taxonomy" id="259542"/>
    <lineage>
        <taxon>Eukaryota</taxon>
        <taxon>Metazoa</taxon>
        <taxon>Spiralia</taxon>
        <taxon>Lophotrochozoa</taxon>
        <taxon>Mollusca</taxon>
        <taxon>Gastropoda</taxon>
        <taxon>Heterobranchia</taxon>
        <taxon>Euthyneura</taxon>
        <taxon>Panpulmonata</taxon>
        <taxon>Sacoglossa</taxon>
        <taxon>Placobranchoidea</taxon>
        <taxon>Plakobranchidae</taxon>
        <taxon>Plakobranchus</taxon>
    </lineage>
</organism>
<dbReference type="EMBL" id="BLXT01003024">
    <property type="protein sequence ID" value="GFN99927.1"/>
    <property type="molecule type" value="Genomic_DNA"/>
</dbReference>
<protein>
    <submittedName>
        <fullName evidence="1">Uncharacterized protein</fullName>
    </submittedName>
</protein>